<dbReference type="InterPro" id="IPR021842">
    <property type="entry name" value="DUF3435"/>
</dbReference>
<name>A0A8A1LPK0_AJEC8</name>
<evidence type="ECO:0000313" key="3">
    <source>
        <dbReference type="EMBL" id="QSS55926.1"/>
    </source>
</evidence>
<dbReference type="Proteomes" id="UP000663419">
    <property type="component" value="Chromosome 4"/>
</dbReference>
<evidence type="ECO:0008006" key="5">
    <source>
        <dbReference type="Google" id="ProtNLM"/>
    </source>
</evidence>
<dbReference type="Pfam" id="PF11917">
    <property type="entry name" value="DUF3435"/>
    <property type="match status" value="1"/>
</dbReference>
<keyword evidence="1" id="KW-0175">Coiled coil</keyword>
<feature type="compositionally biased region" description="Acidic residues" evidence="2">
    <location>
        <begin position="34"/>
        <end position="45"/>
    </location>
</feature>
<proteinExistence type="predicted"/>
<dbReference type="AlphaFoldDB" id="A0A8A1LPK0"/>
<feature type="coiled-coil region" evidence="1">
    <location>
        <begin position="488"/>
        <end position="542"/>
    </location>
</feature>
<dbReference type="VEuPathDB" id="FungiDB:I7I53_03946"/>
<organism evidence="3 4">
    <name type="scientific">Ajellomyces capsulatus (strain H88)</name>
    <name type="common">Darling's disease fungus</name>
    <name type="synonym">Histoplasma capsulatum</name>
    <dbReference type="NCBI Taxonomy" id="544711"/>
    <lineage>
        <taxon>Eukaryota</taxon>
        <taxon>Fungi</taxon>
        <taxon>Dikarya</taxon>
        <taxon>Ascomycota</taxon>
        <taxon>Pezizomycotina</taxon>
        <taxon>Eurotiomycetes</taxon>
        <taxon>Eurotiomycetidae</taxon>
        <taxon>Onygenales</taxon>
        <taxon>Ajellomycetaceae</taxon>
        <taxon>Histoplasma</taxon>
    </lineage>
</organism>
<feature type="region of interest" description="Disordered" evidence="2">
    <location>
        <begin position="1"/>
        <end position="45"/>
    </location>
</feature>
<feature type="region of interest" description="Disordered" evidence="2">
    <location>
        <begin position="622"/>
        <end position="653"/>
    </location>
</feature>
<protein>
    <recommendedName>
        <fullName evidence="5">C2H2-type domain-containing protein</fullName>
    </recommendedName>
</protein>
<accession>A0A8A1LPK0</accession>
<evidence type="ECO:0000313" key="4">
    <source>
        <dbReference type="Proteomes" id="UP000663419"/>
    </source>
</evidence>
<dbReference type="PANTHER" id="PTHR37535">
    <property type="entry name" value="FLUG DOMAIN PROTEIN"/>
    <property type="match status" value="1"/>
</dbReference>
<sequence length="743" mass="84702">MGIRNGKGPVVQVSEPVSDCDDTSESDVFTDGGPDSDTDDTDLDTDDEAEQLLREHKLPPPEHYLQEEANVDVSHLRQRRYKPGTIKGTDRARDYWNRYCSYVKRDAQQAYETLSAQSLKAFFSWACDQRRGKDGRRIPGIRTVSSLETFWKQYSQVYKIDTSHPIDALVMAQAQDVIALVADEKKLSRDKRPKGTMYVDDLAEFARVLLATTDMLFLIGWLRIQLILYCHLAGITGNRPEALLEPRYRHLELTLIRDPLGGPPRLIIEFTAEFTKGYLGIKDQNTFRLPEIIFDPTLILSPHVFLLGMLFHIKAFKSPIITSPEKLYDLGVLNGLNQQRVPLRADLDDKFVFCQAVREGDAVHLIRELKLTSSSLRYRMKKGGEITGFEDVTKPYVLRDGAAKALNESPDVSDSLQNLILQHSSIDTFLKHYLDRNITADVLSIYRGLKPQRALMRLASSMSRSIDPRRPWKLTPAQSKSVNDQPLIAALARRVERLRRRCNSARGTRKYKVRDEKYGKALRELRSEKQQARVRLKREILKRYKEEQPLIDIERQLTGKLIGNEVKDVLERSNYMAPERLNLIDAILTLPPNSPDAELQRRITAIRAVTVYCGVEEGRTVPYFDHSNPDPGPESTPSKPPERRSPGTAGTARPVLPLHQAIHVVQTEQRPKICFICLNNGVIRSYASPGDLTKHFRRCHLDKFKPMCCKMCNVDLRTQKDLLLHAEAVHGTVTRVSKYRSCI</sequence>
<dbReference type="PANTHER" id="PTHR37535:SF2">
    <property type="entry name" value="FINGER DOMAIN PROTEIN, PUTATIVE (AFU_ORTHOLOGUE AFUA_6G09300)-RELATED"/>
    <property type="match status" value="1"/>
</dbReference>
<dbReference type="EMBL" id="CP069105">
    <property type="protein sequence ID" value="QSS55926.1"/>
    <property type="molecule type" value="Genomic_DNA"/>
</dbReference>
<gene>
    <name evidence="3" type="ORF">I7I53_03946</name>
</gene>
<reference evidence="3" key="1">
    <citation type="submission" date="2021-01" db="EMBL/GenBank/DDBJ databases">
        <title>Chromosome-level genome assembly of a human fungal pathogen reveals clustering of transcriptionally co-regulated genes.</title>
        <authorList>
            <person name="Voorhies M."/>
            <person name="Cohen S."/>
            <person name="Shea T.P."/>
            <person name="Petrus S."/>
            <person name="Munoz J.F."/>
            <person name="Poplawski S."/>
            <person name="Goldman W.E."/>
            <person name="Michael T."/>
            <person name="Cuomo C.A."/>
            <person name="Sil A."/>
            <person name="Beyhan S."/>
        </authorList>
    </citation>
    <scope>NUCLEOTIDE SEQUENCE</scope>
    <source>
        <strain evidence="3">H88</strain>
    </source>
</reference>
<evidence type="ECO:0000256" key="2">
    <source>
        <dbReference type="SAM" id="MobiDB-lite"/>
    </source>
</evidence>
<evidence type="ECO:0000256" key="1">
    <source>
        <dbReference type="SAM" id="Coils"/>
    </source>
</evidence>